<feature type="region of interest" description="Disordered" evidence="3">
    <location>
        <begin position="863"/>
        <end position="903"/>
    </location>
</feature>
<organism evidence="6 7">
    <name type="scientific">Potamilus streckersoni</name>
    <dbReference type="NCBI Taxonomy" id="2493646"/>
    <lineage>
        <taxon>Eukaryota</taxon>
        <taxon>Metazoa</taxon>
        <taxon>Spiralia</taxon>
        <taxon>Lophotrochozoa</taxon>
        <taxon>Mollusca</taxon>
        <taxon>Bivalvia</taxon>
        <taxon>Autobranchia</taxon>
        <taxon>Heteroconchia</taxon>
        <taxon>Palaeoheterodonta</taxon>
        <taxon>Unionida</taxon>
        <taxon>Unionoidea</taxon>
        <taxon>Unionidae</taxon>
        <taxon>Ambleminae</taxon>
        <taxon>Lampsilini</taxon>
        <taxon>Potamilus</taxon>
    </lineage>
</organism>
<evidence type="ECO:0000259" key="5">
    <source>
        <dbReference type="PROSITE" id="PS50021"/>
    </source>
</evidence>
<reference evidence="6" key="1">
    <citation type="journal article" date="2021" name="Genome Biol. Evol.">
        <title>A High-Quality Reference Genome for a Parasitic Bivalve with Doubly Uniparental Inheritance (Bivalvia: Unionida).</title>
        <authorList>
            <person name="Smith C.H."/>
        </authorList>
    </citation>
    <scope>NUCLEOTIDE SEQUENCE</scope>
    <source>
        <strain evidence="6">CHS0354</strain>
    </source>
</reference>
<feature type="compositionally biased region" description="Polar residues" evidence="3">
    <location>
        <begin position="864"/>
        <end position="888"/>
    </location>
</feature>
<feature type="compositionally biased region" description="Polar residues" evidence="3">
    <location>
        <begin position="613"/>
        <end position="622"/>
    </location>
</feature>
<gene>
    <name evidence="6" type="ORF">CHS0354_034496</name>
</gene>
<feature type="region of interest" description="Disordered" evidence="3">
    <location>
        <begin position="690"/>
        <end position="714"/>
    </location>
</feature>
<evidence type="ECO:0000256" key="1">
    <source>
        <dbReference type="ARBA" id="ARBA00022737"/>
    </source>
</evidence>
<dbReference type="Proteomes" id="UP001195483">
    <property type="component" value="Unassembled WGS sequence"/>
</dbReference>
<dbReference type="Gene3D" id="2.60.40.10">
    <property type="entry name" value="Immunoglobulins"/>
    <property type="match status" value="1"/>
</dbReference>
<protein>
    <recommendedName>
        <fullName evidence="5">Calponin-homology (CH) domain-containing protein</fullName>
    </recommendedName>
</protein>
<evidence type="ECO:0000313" key="7">
    <source>
        <dbReference type="Proteomes" id="UP001195483"/>
    </source>
</evidence>
<dbReference type="PANTHER" id="PTHR38537:SF8">
    <property type="entry name" value="FILAMIN-A"/>
    <property type="match status" value="1"/>
</dbReference>
<reference evidence="6" key="2">
    <citation type="journal article" date="2021" name="Genome Biol. Evol.">
        <title>Developing a high-quality reference genome for a parasitic bivalve with doubly uniparental inheritance (Bivalvia: Unionida).</title>
        <authorList>
            <person name="Smith C.H."/>
        </authorList>
    </citation>
    <scope>NUCLEOTIDE SEQUENCE</scope>
    <source>
        <strain evidence="6">CHS0354</strain>
        <tissue evidence="6">Mantle</tissue>
    </source>
</reference>
<dbReference type="InterPro" id="IPR036872">
    <property type="entry name" value="CH_dom_sf"/>
</dbReference>
<reference evidence="6" key="3">
    <citation type="submission" date="2023-05" db="EMBL/GenBank/DDBJ databases">
        <authorList>
            <person name="Smith C.H."/>
        </authorList>
    </citation>
    <scope>NUCLEOTIDE SEQUENCE</scope>
    <source>
        <strain evidence="6">CHS0354</strain>
        <tissue evidence="6">Mantle</tissue>
    </source>
</reference>
<dbReference type="SUPFAM" id="SSF47576">
    <property type="entry name" value="Calponin-homology domain, CH-domain"/>
    <property type="match status" value="1"/>
</dbReference>
<evidence type="ECO:0000256" key="3">
    <source>
        <dbReference type="SAM" id="MobiDB-lite"/>
    </source>
</evidence>
<keyword evidence="7" id="KW-1185">Reference proteome</keyword>
<dbReference type="SMART" id="SM00033">
    <property type="entry name" value="CH"/>
    <property type="match status" value="1"/>
</dbReference>
<feature type="compositionally biased region" description="Low complexity" evidence="3">
    <location>
        <begin position="629"/>
        <end position="638"/>
    </location>
</feature>
<dbReference type="Gene3D" id="1.10.418.10">
    <property type="entry name" value="Calponin-like domain"/>
    <property type="match status" value="1"/>
</dbReference>
<dbReference type="GO" id="GO:0030036">
    <property type="term" value="P:actin cytoskeleton organization"/>
    <property type="evidence" value="ECO:0007669"/>
    <property type="project" value="InterPro"/>
</dbReference>
<name>A0AAE0W0S0_9BIVA</name>
<evidence type="ECO:0000256" key="2">
    <source>
        <dbReference type="PROSITE-ProRule" id="PRU00087"/>
    </source>
</evidence>
<dbReference type="InterPro" id="IPR001715">
    <property type="entry name" value="CH_dom"/>
</dbReference>
<dbReference type="PROSITE" id="PS50194">
    <property type="entry name" value="FILAMIN_REPEAT"/>
    <property type="match status" value="1"/>
</dbReference>
<sequence>MAEGKDLQIFLLWLAVKSVFLCIINYAWKIWRYNPVSVLKERHGRLHFVEQYKEDIIRPSLKEKLTDIFLTENARRRRLLLWVQMKVKDQPLFNFSSCWQDGIVLCSLLECIYPGICPSYNLLSPDHRVKNCRLGMKLAYKYLYVPMDVLSPEEMAIAGKETETKIVQYIYIIKWASQNMKEKWSSLHTSLVTAKAGRCFTKGSGLENGIVGRRSKFSIIVSDTIGAFNLLVEIRGPNNAYYGERIVSLHQARGFIDKPPLNDSSVGYPHNSQTLKYMEDCVGNTFIRRAIPHEFDANAMVGSFMMDIQSGEEGTFFVTFIPHRAGIHTVTVKWQNFHVEGSPFRVKVYRTSNISIKGLRNAHEKRVMYNSISFETLDDSGTNSNVGSTEEEIMLYTAVTRVNPVIYVRTKPDRKGRNLTVTHRRVLRKILTRNGEDVVVEESISPSLSRQSSFTDPSDQTDDEVILSKGIDTRAKLNIVNESSKEYCLQNERDKDTCIETTDGNILKNMNMSQTGQTISNIKATTQRENKSKPVEDCDDKDTKKHSKYELSKSLKNSIQNVQPKPGVMNEELKMNYVIKGNLQHIEPAAAEKINTFSGNNDKEKRAARRTVSDTLIYQPQQDIVLHMSESSSKYSSSDTDKSGSSHTQESKDKGSKVENESPTLKILHSSSMNKSCVYISQRALTHTFSGASNEPNEDTVTVNRKAKKKAHTTRSLPIVRQTWKMIDDNDNTAYIYSSKKKSLSTSSEENFDEDDMTESDEAFPKHFTMQSDVQQTKPMTNSAEIGGRKDLQIIKDEKERINISGVKNDKSEYFPTSHADENNKNDILKETTDSTTNVSVYNKVTNRDFAQKDEKKTGIENVVSRSSQKGNLQRQDSFLIQKSSSDSTDSERNYPFNVKPMKQPGRETAVFRTISIHSNMGTHMYKTPNVHIIVPKVNMDRTTQVTSDEILIETGWHALLNSTRLVMRTIGIKVPTSFASNANNDSKCTTAETNETLSTNQPYICTSTSSDGIMSNNDRVHTFGDQLLGSNYMVGNLDDATPEIRDERKINDNVSTWIEQNYNSKNQLLLRPVRQSTFETNDSGFIEEFGVGYLRWARNSAPLISTTNGHVKLHRRPYEGQITLDSNLVRNCAIQELDPNNPNPQDGHEERKYDENTIYRLSHGSRHHSASEESGSFSDSELRHRCLPFRRRITNKLSKTTNDTDTTADETVTCKRSALVLKKMLKWNSQTSRGSFDSADVFENDLSFNQPNSEISLQRTLSSMAHPFPDDVTNSTMQADNSTNLDDGYYGFGISNIDRDDLLNELDAFQNIYCGKTNEELDLLAPTKANELFAGNTNFSTIERISTQKKESTSHDRDMATKDIPAVENINWSNSQSIFLPASQNADKSDDINLCDEVFFSTQYEVRLFEDLMQTTDSEWSVMSQMKSEECQEQKSLCRVTGAGIVCGHVGIQNNFQVGICHYNHQNGLPDYNSRIS</sequence>
<feature type="region of interest" description="Disordered" evidence="3">
    <location>
        <begin position="442"/>
        <end position="462"/>
    </location>
</feature>
<dbReference type="EMBL" id="JAEAOA010002028">
    <property type="protein sequence ID" value="KAK3596252.1"/>
    <property type="molecule type" value="Genomic_DNA"/>
</dbReference>
<dbReference type="InterPro" id="IPR013783">
    <property type="entry name" value="Ig-like_fold"/>
</dbReference>
<dbReference type="Pfam" id="PF00307">
    <property type="entry name" value="CH"/>
    <property type="match status" value="1"/>
</dbReference>
<evidence type="ECO:0000256" key="4">
    <source>
        <dbReference type="SAM" id="Phobius"/>
    </source>
</evidence>
<dbReference type="PANTHER" id="PTHR38537">
    <property type="entry name" value="JITTERBUG, ISOFORM N"/>
    <property type="match status" value="1"/>
</dbReference>
<keyword evidence="1" id="KW-0677">Repeat</keyword>
<feature type="compositionally biased region" description="Polar residues" evidence="3">
    <location>
        <begin position="690"/>
        <end position="703"/>
    </location>
</feature>
<dbReference type="InterPro" id="IPR014756">
    <property type="entry name" value="Ig_E-set"/>
</dbReference>
<feature type="compositionally biased region" description="Basic and acidic residues" evidence="3">
    <location>
        <begin position="526"/>
        <end position="536"/>
    </location>
</feature>
<dbReference type="InterPro" id="IPR044801">
    <property type="entry name" value="Filamin"/>
</dbReference>
<feature type="domain" description="Calponin-homology (CH)" evidence="5">
    <location>
        <begin position="73"/>
        <end position="178"/>
    </location>
</feature>
<accession>A0AAE0W0S0</accession>
<dbReference type="Pfam" id="PF00630">
    <property type="entry name" value="Filamin"/>
    <property type="match status" value="1"/>
</dbReference>
<keyword evidence="4" id="KW-0472">Membrane</keyword>
<feature type="region of interest" description="Disordered" evidence="3">
    <location>
        <begin position="594"/>
        <end position="662"/>
    </location>
</feature>
<feature type="repeat" description="Filamin" evidence="2">
    <location>
        <begin position="191"/>
        <end position="348"/>
    </location>
</feature>
<evidence type="ECO:0000313" key="6">
    <source>
        <dbReference type="EMBL" id="KAK3596252.1"/>
    </source>
</evidence>
<feature type="compositionally biased region" description="Basic and acidic residues" evidence="3">
    <location>
        <begin position="639"/>
        <end position="660"/>
    </location>
</feature>
<dbReference type="GO" id="GO:0051015">
    <property type="term" value="F:actin filament binding"/>
    <property type="evidence" value="ECO:0007669"/>
    <property type="project" value="InterPro"/>
</dbReference>
<feature type="region of interest" description="Disordered" evidence="3">
    <location>
        <begin position="519"/>
        <end position="549"/>
    </location>
</feature>
<feature type="transmembrane region" description="Helical" evidence="4">
    <location>
        <begin position="7"/>
        <end position="28"/>
    </location>
</feature>
<dbReference type="PROSITE" id="PS50021">
    <property type="entry name" value="CH"/>
    <property type="match status" value="1"/>
</dbReference>
<feature type="compositionally biased region" description="Polar residues" evidence="3">
    <location>
        <begin position="444"/>
        <end position="458"/>
    </location>
</feature>
<keyword evidence="4" id="KW-1133">Transmembrane helix</keyword>
<dbReference type="SUPFAM" id="SSF81296">
    <property type="entry name" value="E set domains"/>
    <property type="match status" value="1"/>
</dbReference>
<proteinExistence type="predicted"/>
<keyword evidence="4" id="KW-0812">Transmembrane</keyword>
<comment type="caution">
    <text evidence="6">The sequence shown here is derived from an EMBL/GenBank/DDBJ whole genome shotgun (WGS) entry which is preliminary data.</text>
</comment>
<dbReference type="InterPro" id="IPR017868">
    <property type="entry name" value="Filamin/ABP280_repeat-like"/>
</dbReference>